<comment type="caution">
    <text evidence="3">The sequence shown here is derived from an EMBL/GenBank/DDBJ whole genome shotgun (WGS) entry which is preliminary data.</text>
</comment>
<name>A0A9Q2PC21_9RHOB</name>
<keyword evidence="6" id="KW-1185">Reference proteome</keyword>
<dbReference type="GeneID" id="62643624"/>
<evidence type="ECO:0000313" key="5">
    <source>
        <dbReference type="Proteomes" id="UP000755667"/>
    </source>
</evidence>
<keyword evidence="2" id="KW-0472">Membrane</keyword>
<evidence type="ECO:0000313" key="4">
    <source>
        <dbReference type="EMBL" id="MBM2418418.1"/>
    </source>
</evidence>
<reference evidence="3 6" key="1">
    <citation type="submission" date="2021-01" db="EMBL/GenBank/DDBJ databases">
        <title>Diatom-associated Roseobacters Show Island Model of Population Structure.</title>
        <authorList>
            <person name="Qu L."/>
            <person name="Feng X."/>
            <person name="Chen Y."/>
            <person name="Li L."/>
            <person name="Wang X."/>
            <person name="Hu Z."/>
            <person name="Wang H."/>
            <person name="Luo H."/>
        </authorList>
    </citation>
    <scope>NUCLEOTIDE SEQUENCE</scope>
    <source>
        <strain evidence="4 6">CC28-63</strain>
        <strain evidence="3">CC28-69</strain>
    </source>
</reference>
<dbReference type="AlphaFoldDB" id="A0A9Q2PC21"/>
<evidence type="ECO:0000313" key="3">
    <source>
        <dbReference type="EMBL" id="MBM2413749.1"/>
    </source>
</evidence>
<dbReference type="EMBL" id="JAFBXF010000010">
    <property type="protein sequence ID" value="MBM2418418.1"/>
    <property type="molecule type" value="Genomic_DNA"/>
</dbReference>
<evidence type="ECO:0000256" key="1">
    <source>
        <dbReference type="SAM" id="MobiDB-lite"/>
    </source>
</evidence>
<organism evidence="3 5">
    <name type="scientific">Marivita cryptomonadis</name>
    <dbReference type="NCBI Taxonomy" id="505252"/>
    <lineage>
        <taxon>Bacteria</taxon>
        <taxon>Pseudomonadati</taxon>
        <taxon>Pseudomonadota</taxon>
        <taxon>Alphaproteobacteria</taxon>
        <taxon>Rhodobacterales</taxon>
        <taxon>Roseobacteraceae</taxon>
        <taxon>Marivita</taxon>
    </lineage>
</organism>
<dbReference type="EMBL" id="JAFBXE010000010">
    <property type="protein sequence ID" value="MBM2413749.1"/>
    <property type="molecule type" value="Genomic_DNA"/>
</dbReference>
<evidence type="ECO:0000256" key="2">
    <source>
        <dbReference type="SAM" id="Phobius"/>
    </source>
</evidence>
<sequence>MEQNFDITPIIQIAPLAILIVLAIWMIRRGSRQKPHDKGDIGAGGSHRPGDWWH</sequence>
<evidence type="ECO:0000313" key="6">
    <source>
        <dbReference type="Proteomes" id="UP000809440"/>
    </source>
</evidence>
<dbReference type="Proteomes" id="UP000809440">
    <property type="component" value="Unassembled WGS sequence"/>
</dbReference>
<keyword evidence="2" id="KW-0812">Transmembrane</keyword>
<feature type="transmembrane region" description="Helical" evidence="2">
    <location>
        <begin position="6"/>
        <end position="27"/>
    </location>
</feature>
<dbReference type="RefSeq" id="WP_171046089.1">
    <property type="nucleotide sequence ID" value="NZ_JAFBWU010000010.1"/>
</dbReference>
<protein>
    <submittedName>
        <fullName evidence="3">Uncharacterized protein</fullName>
    </submittedName>
</protein>
<keyword evidence="2" id="KW-1133">Transmembrane helix</keyword>
<dbReference type="Proteomes" id="UP000755667">
    <property type="component" value="Unassembled WGS sequence"/>
</dbReference>
<accession>A0A9Q2PC21</accession>
<gene>
    <name evidence="3" type="ORF">JQX41_15640</name>
    <name evidence="4" type="ORF">JQX48_15650</name>
</gene>
<feature type="region of interest" description="Disordered" evidence="1">
    <location>
        <begin position="31"/>
        <end position="54"/>
    </location>
</feature>
<proteinExistence type="predicted"/>